<accession>A0AA96WB70</accession>
<dbReference type="InterPro" id="IPR001646">
    <property type="entry name" value="5peptide_repeat"/>
</dbReference>
<feature type="transmembrane region" description="Helical" evidence="1">
    <location>
        <begin position="583"/>
        <end position="602"/>
    </location>
</feature>
<reference evidence="2" key="1">
    <citation type="submission" date="2020-05" db="EMBL/GenBank/DDBJ databases">
        <authorList>
            <person name="Zhu T."/>
            <person name="Keshari N."/>
            <person name="Lu X."/>
        </authorList>
    </citation>
    <scope>NUCLEOTIDE SEQUENCE</scope>
    <source>
        <strain evidence="2">NK1-12</strain>
    </source>
</reference>
<name>A0AA96WB70_9CYAN</name>
<keyword evidence="1" id="KW-1133">Transmembrane helix</keyword>
<dbReference type="EMBL" id="CP053586">
    <property type="protein sequence ID" value="WNZ21894.1"/>
    <property type="molecule type" value="Genomic_DNA"/>
</dbReference>
<keyword evidence="1" id="KW-0812">Transmembrane</keyword>
<organism evidence="2">
    <name type="scientific">Leptolyngbya sp. NK1-12</name>
    <dbReference type="NCBI Taxonomy" id="2547451"/>
    <lineage>
        <taxon>Bacteria</taxon>
        <taxon>Bacillati</taxon>
        <taxon>Cyanobacteriota</taxon>
        <taxon>Cyanophyceae</taxon>
        <taxon>Leptolyngbyales</taxon>
        <taxon>Leptolyngbyaceae</taxon>
        <taxon>Leptolyngbya group</taxon>
        <taxon>Leptolyngbya</taxon>
    </lineage>
</organism>
<feature type="transmembrane region" description="Helical" evidence="1">
    <location>
        <begin position="609"/>
        <end position="632"/>
    </location>
</feature>
<feature type="transmembrane region" description="Helical" evidence="1">
    <location>
        <begin position="544"/>
        <end position="563"/>
    </location>
</feature>
<protein>
    <submittedName>
        <fullName evidence="2">Pentapeptide repeat-containing protein</fullName>
    </submittedName>
</protein>
<feature type="transmembrane region" description="Helical" evidence="1">
    <location>
        <begin position="31"/>
        <end position="49"/>
    </location>
</feature>
<evidence type="ECO:0000313" key="2">
    <source>
        <dbReference type="EMBL" id="WNZ21894.1"/>
    </source>
</evidence>
<sequence>MSETFQPSNSIREFAVATQCRSSRFTSTIRLLANLIKLILLLSIVMAASSCWYSQPAVAAVALPERAPLTLELLQARLKSPMQTEGIRTLDLRQLVIDLRPENVAFRDQFYHLIQTQIQRSQEALGIDLSYSVIQGEFKFSDLGLRTPLYGQSLLPIFSEAEQAQLARDRRRLSQLSQLSRSLLMQSQVTPLQITVLRAPLLLVQTRFEGFVNFTNTFFLGRVEAQGATFTQESDWSETRFSRSANFANAVFQRDVRFRSAIFFNRARFNQALFQGSVNLQSSEFRASASFNQAVFQQFANFTRIQWRDTADLSVTRWRDAVLFDRDQFFQALFLSEAVFEKTVSFRQAEFDQTVNLRGATILDQADFADARFAERAYLNVPNLQFDPRLARILGDPGKIGRVLSVPTLQGNETLLRNLVQNFRQLQEITDANEIQYTTEKLRLRQLQQRLLGIDLNFAKPAVLKQVGFSEKQIAAIQAARAEQPFRNISDLLRINQIDFATYVKVRDRITVGQASTPSGWLLDGFHWVGLSLLLLLTRYGTSFWLVLGVGLIAVAHFGVLFWLLDRFRRLHPRPIVPTVSEILWVAGGFTLLTLSGLAAIFRVGDYPWYTLACLELVIVPVPSLLVLLTYWQGRYHDLISESYLVEDSSLRQLRFLIGRLPNIPFTPTFRERFTPIVWDRRWSWLNYFDFSLNNLMRFGFNDLRLRDQHMPGLITALVWYQWSLGILYFVLLLWTLSQTIPGLNLLIYFK</sequence>
<dbReference type="SUPFAM" id="SSF47781">
    <property type="entry name" value="RuvA domain 2-like"/>
    <property type="match status" value="1"/>
</dbReference>
<dbReference type="AlphaFoldDB" id="A0AA96WB70"/>
<keyword evidence="1" id="KW-0472">Membrane</keyword>
<dbReference type="InterPro" id="IPR010994">
    <property type="entry name" value="RuvA_2-like"/>
</dbReference>
<gene>
    <name evidence="2" type="ORF">HJG54_02760</name>
</gene>
<evidence type="ECO:0000256" key="1">
    <source>
        <dbReference type="SAM" id="Phobius"/>
    </source>
</evidence>
<dbReference type="Pfam" id="PF13576">
    <property type="entry name" value="Pentapeptide_3"/>
    <property type="match status" value="2"/>
</dbReference>
<proteinExistence type="predicted"/>